<keyword evidence="1" id="KW-0680">Restriction system</keyword>
<dbReference type="GO" id="GO:0009307">
    <property type="term" value="P:DNA restriction-modification system"/>
    <property type="evidence" value="ECO:0007669"/>
    <property type="project" value="UniProtKB-KW"/>
</dbReference>
<dbReference type="SUPFAM" id="SSF52540">
    <property type="entry name" value="P-loop containing nucleoside triphosphate hydrolases"/>
    <property type="match status" value="1"/>
</dbReference>
<dbReference type="Pfam" id="PF00271">
    <property type="entry name" value="Helicase_C"/>
    <property type="match status" value="1"/>
</dbReference>
<reference evidence="4 5" key="1">
    <citation type="submission" date="2019-08" db="EMBL/GenBank/DDBJ databases">
        <title>In-depth cultivation of the pig gut microbiome towards novel bacterial diversity and tailored functional studies.</title>
        <authorList>
            <person name="Wylensek D."/>
            <person name="Hitch T.C.A."/>
            <person name="Clavel T."/>
        </authorList>
    </citation>
    <scope>NUCLEOTIDE SEQUENCE [LARGE SCALE GENOMIC DNA]</scope>
    <source>
        <strain evidence="4 5">WCA-693-APC-5D-A</strain>
    </source>
</reference>
<dbReference type="Pfam" id="PF04851">
    <property type="entry name" value="ResIII"/>
    <property type="match status" value="1"/>
</dbReference>
<dbReference type="InterPro" id="IPR050742">
    <property type="entry name" value="Helicase_Restrict-Modif_Enz"/>
</dbReference>
<keyword evidence="4" id="KW-0347">Helicase</keyword>
<dbReference type="InterPro" id="IPR053980">
    <property type="entry name" value="ISP_coupler"/>
</dbReference>
<dbReference type="Gene3D" id="3.40.50.300">
    <property type="entry name" value="P-loop containing nucleotide triphosphate hydrolases"/>
    <property type="match status" value="2"/>
</dbReference>
<protein>
    <submittedName>
        <fullName evidence="4">DEAD/DEAH box helicase</fullName>
    </submittedName>
</protein>
<dbReference type="PRINTS" id="PR00507">
    <property type="entry name" value="N12N6MTFRASE"/>
</dbReference>
<dbReference type="AlphaFoldDB" id="A0A6I2UIR7"/>
<comment type="caution">
    <text evidence="4">The sequence shown here is derived from an EMBL/GenBank/DDBJ whole genome shotgun (WGS) entry which is preliminary data.</text>
</comment>
<keyword evidence="4" id="KW-0067">ATP-binding</keyword>
<dbReference type="InterPro" id="IPR029063">
    <property type="entry name" value="SAM-dependent_MTases_sf"/>
</dbReference>
<dbReference type="EMBL" id="VUNR01000023">
    <property type="protein sequence ID" value="MSU09454.1"/>
    <property type="molecule type" value="Genomic_DNA"/>
</dbReference>
<evidence type="ECO:0000256" key="1">
    <source>
        <dbReference type="ARBA" id="ARBA00022747"/>
    </source>
</evidence>
<dbReference type="GO" id="GO:0032259">
    <property type="term" value="P:methylation"/>
    <property type="evidence" value="ECO:0007669"/>
    <property type="project" value="InterPro"/>
</dbReference>
<dbReference type="Pfam" id="PF02384">
    <property type="entry name" value="N6_Mtase"/>
    <property type="match status" value="1"/>
</dbReference>
<dbReference type="Pfam" id="PF22240">
    <property type="entry name" value="ISP_coupler"/>
    <property type="match status" value="1"/>
</dbReference>
<dbReference type="PANTHER" id="PTHR47396">
    <property type="entry name" value="TYPE I RESTRICTION ENZYME ECOKI R PROTEIN"/>
    <property type="match status" value="1"/>
</dbReference>
<dbReference type="SMART" id="SM00490">
    <property type="entry name" value="HELICc"/>
    <property type="match status" value="1"/>
</dbReference>
<feature type="domain" description="Helicase ATP-binding" evidence="2">
    <location>
        <begin position="189"/>
        <end position="399"/>
    </location>
</feature>
<dbReference type="GO" id="GO:0005829">
    <property type="term" value="C:cytosol"/>
    <property type="evidence" value="ECO:0007669"/>
    <property type="project" value="TreeGrafter"/>
</dbReference>
<dbReference type="InterPro" id="IPR001650">
    <property type="entry name" value="Helicase_C-like"/>
</dbReference>
<dbReference type="InterPro" id="IPR002052">
    <property type="entry name" value="DNA_methylase_N6_adenine_CS"/>
</dbReference>
<dbReference type="PANTHER" id="PTHR47396:SF1">
    <property type="entry name" value="ATP-DEPENDENT HELICASE IRC3-RELATED"/>
    <property type="match status" value="1"/>
</dbReference>
<keyword evidence="5" id="KW-1185">Reference proteome</keyword>
<dbReference type="InterPro" id="IPR027417">
    <property type="entry name" value="P-loop_NTPase"/>
</dbReference>
<dbReference type="CDD" id="cd18785">
    <property type="entry name" value="SF2_C"/>
    <property type="match status" value="1"/>
</dbReference>
<dbReference type="SMART" id="SM00487">
    <property type="entry name" value="DEXDc"/>
    <property type="match status" value="1"/>
</dbReference>
<dbReference type="InterPro" id="IPR011335">
    <property type="entry name" value="Restrct_endonuc-II-like"/>
</dbReference>
<proteinExistence type="predicted"/>
<dbReference type="GO" id="GO:0008170">
    <property type="term" value="F:N-methyltransferase activity"/>
    <property type="evidence" value="ECO:0007669"/>
    <property type="project" value="InterPro"/>
</dbReference>
<dbReference type="InterPro" id="IPR039442">
    <property type="entry name" value="Mrr-like_dom"/>
</dbReference>
<dbReference type="GO" id="GO:0016787">
    <property type="term" value="F:hydrolase activity"/>
    <property type="evidence" value="ECO:0007669"/>
    <property type="project" value="InterPro"/>
</dbReference>
<dbReference type="RefSeq" id="WP_154407622.1">
    <property type="nucleotide sequence ID" value="NZ_VUNR01000023.1"/>
</dbReference>
<dbReference type="SUPFAM" id="SSF52980">
    <property type="entry name" value="Restriction endonuclease-like"/>
    <property type="match status" value="1"/>
</dbReference>
<sequence length="1201" mass="135521">MASFYDILEKYRRKAFSERDKGTRFELLMQRFMQSYPLYQGMFVQVWMWNEFPFKNDFGGKDIGIDLVALTADGEYWAVQCKCYAENSVIDKPAVDSFLSTSGKSFVDDLGQVRSFSQRLWIATTNHWNKTAEIAIQNQQPQVSRISLLDLQEAPIDWEKLDEGIFGEAACVKKYTPRLHQQNALEKAREYFKDHERGKMIMACGTGKTATSLWIAEQETNDNGFILFLVPSIALLAQSLMAWSAQSSKPITAICVCSDAGASKDNSNDENKHIDLALPATTNVEMVASRIRQAVTSPHDGMVVVFSTYQSIDVVSNAQRKLQMTKNVEEDYSFDFIICDEAHRTTGYTENKNNAEASNFVKVHDNDFIRGKKRLYMTATPKLFGAEAKKKAVAKDIVLWSMDDESLYGEEFYRIGFSEAVDKKLLADYKVMVLTIGDDQIPPVLQDAIADKNSQISTDDASKLIGCINALSKKMITDSQLLAEIDPAPMHTAVAFCATIKKSKQIVDVFNEYKNLYYDSLTDAQRKETVIVEADHVDGSMGAVERGSKLSWLKNVDTSGRDCNILANVRCLSEGVDVPSLDAILFLSARNSQVDVVQSVGRVMRTAPNKNFGYIIIPVVVPANVKPEEALEESKDFATVWSVLNALRAHDDRFNATINKIELNKNKPDNILVGGVVNNENSAKNEVHESSGVYQTTLYFSELQGAIYARMVQKVGSKRYWSQWAEDIAKIAERHRHNINTLISKDERHKKAFEKFMQGLHKNINPYISAEEAVEMLAQHIITKPVFEALFENYSFVENNTVSQSMAKILALLDDDALEKEHETLERFYNSVRMRCEGIDSAEAKQKIITELYDNFFRVALKTTVEKLGIVYTPVEVVDFILHSVNDVLKKEFGRSMSDSNVHILDPFTGTGTFITRLLQSGIIKQKDLIRKYTKELHANEIVLLAYYIASINIENAFHDLMQGDDYTSFDGICLTDTFQLGEKEDTGELFSEVFPYNSMRVQQQKLAPIRVIVGNPPYSVGQKSANDNAQNESYPHLEKRLSDTYVAGTKVTNKNALYDSYIKAFRWASDRIDAQQGGVIGFVTNGGWLDGNAMDGMRKCLEKEFSAIYVFNLRGNQRTQGELSRKEGGKIFGSGSRSPICITILVKNPKALNKKAEIFYHDIGDYLSREDKLKIISKFKSCLNSKFYNGPKNLDQHFIF</sequence>
<dbReference type="InterPro" id="IPR014001">
    <property type="entry name" value="Helicase_ATP-bd"/>
</dbReference>
<dbReference type="GO" id="GO:0004386">
    <property type="term" value="F:helicase activity"/>
    <property type="evidence" value="ECO:0007669"/>
    <property type="project" value="UniProtKB-KW"/>
</dbReference>
<dbReference type="PROSITE" id="PS00092">
    <property type="entry name" value="N6_MTASE"/>
    <property type="match status" value="1"/>
</dbReference>
<dbReference type="InterPro" id="IPR003356">
    <property type="entry name" value="DNA_methylase_A-5"/>
</dbReference>
<dbReference type="PROSITE" id="PS51194">
    <property type="entry name" value="HELICASE_CTER"/>
    <property type="match status" value="1"/>
</dbReference>
<organism evidence="4 5">
    <name type="scientific">Anaerovibrio slackiae</name>
    <dbReference type="NCBI Taxonomy" id="2652309"/>
    <lineage>
        <taxon>Bacteria</taxon>
        <taxon>Bacillati</taxon>
        <taxon>Bacillota</taxon>
        <taxon>Negativicutes</taxon>
        <taxon>Selenomonadales</taxon>
        <taxon>Selenomonadaceae</taxon>
        <taxon>Anaerovibrio</taxon>
    </lineage>
</organism>
<dbReference type="CDD" id="cd22333">
    <property type="entry name" value="LlaBIII_nuclease-like"/>
    <property type="match status" value="1"/>
</dbReference>
<dbReference type="GO" id="GO:0003677">
    <property type="term" value="F:DNA binding"/>
    <property type="evidence" value="ECO:0007669"/>
    <property type="project" value="InterPro"/>
</dbReference>
<keyword evidence="4" id="KW-0378">Hydrolase</keyword>
<accession>A0A6I2UIR7</accession>
<dbReference type="Proteomes" id="UP000433181">
    <property type="component" value="Unassembled WGS sequence"/>
</dbReference>
<evidence type="ECO:0000259" key="2">
    <source>
        <dbReference type="PROSITE" id="PS51192"/>
    </source>
</evidence>
<keyword evidence="4" id="KW-0547">Nucleotide-binding</keyword>
<evidence type="ECO:0000259" key="3">
    <source>
        <dbReference type="PROSITE" id="PS51194"/>
    </source>
</evidence>
<dbReference type="SUPFAM" id="SSF53335">
    <property type="entry name" value="S-adenosyl-L-methionine-dependent methyltransferases"/>
    <property type="match status" value="1"/>
</dbReference>
<dbReference type="PROSITE" id="PS51192">
    <property type="entry name" value="HELICASE_ATP_BIND_1"/>
    <property type="match status" value="1"/>
</dbReference>
<evidence type="ECO:0000313" key="4">
    <source>
        <dbReference type="EMBL" id="MSU09454.1"/>
    </source>
</evidence>
<dbReference type="InterPro" id="IPR006935">
    <property type="entry name" value="Helicase/UvrB_N"/>
</dbReference>
<dbReference type="GeneID" id="96779395"/>
<gene>
    <name evidence="4" type="ORF">FYJ84_10695</name>
</gene>
<evidence type="ECO:0000313" key="5">
    <source>
        <dbReference type="Proteomes" id="UP000433181"/>
    </source>
</evidence>
<feature type="domain" description="Helicase C-terminal" evidence="3">
    <location>
        <begin position="477"/>
        <end position="669"/>
    </location>
</feature>
<dbReference type="Gene3D" id="3.40.50.150">
    <property type="entry name" value="Vaccinia Virus protein VP39"/>
    <property type="match status" value="1"/>
</dbReference>
<name>A0A6I2UIR7_9FIRM</name>
<dbReference type="Pfam" id="PF13156">
    <property type="entry name" value="Mrr_cat_2"/>
    <property type="match status" value="1"/>
</dbReference>
<dbReference type="GO" id="GO:0005524">
    <property type="term" value="F:ATP binding"/>
    <property type="evidence" value="ECO:0007669"/>
    <property type="project" value="InterPro"/>
</dbReference>